<accession>A0A0K2D0S0</accession>
<dbReference type="Proteomes" id="UP000204647">
    <property type="component" value="Segment"/>
</dbReference>
<dbReference type="EMBL" id="KT307976">
    <property type="protein sequence ID" value="ALA13414.1"/>
    <property type="molecule type" value="Genomic_DNA"/>
</dbReference>
<protein>
    <submittedName>
        <fullName evidence="2">Uncharacterized protein</fullName>
    </submittedName>
</protein>
<reference evidence="2 3" key="1">
    <citation type="journal article" date="2015" name="Genome Announc.">
        <title>Genome Sequences of Two Bacillus cereus Group Bacteriophages, Eyuki and AvesoBmore.</title>
        <authorList>
            <person name="Erill I."/>
            <person name="Caruso S.M."/>
        </authorList>
    </citation>
    <scope>NUCLEOTIDE SEQUENCE [LARGE SCALE GENOMIC DNA]</scope>
</reference>
<keyword evidence="1" id="KW-1133">Transmembrane helix</keyword>
<keyword evidence="1" id="KW-0812">Transmembrane</keyword>
<evidence type="ECO:0000256" key="1">
    <source>
        <dbReference type="SAM" id="Phobius"/>
    </source>
</evidence>
<dbReference type="RefSeq" id="YP_009206582.1">
    <property type="nucleotide sequence ID" value="NC_028887.1"/>
</dbReference>
<dbReference type="GeneID" id="26632986"/>
<evidence type="ECO:0000313" key="2">
    <source>
        <dbReference type="EMBL" id="ALA13414.1"/>
    </source>
</evidence>
<evidence type="ECO:0000313" key="3">
    <source>
        <dbReference type="Proteomes" id="UP000204647"/>
    </source>
</evidence>
<feature type="transmembrane region" description="Helical" evidence="1">
    <location>
        <begin position="33"/>
        <end position="57"/>
    </location>
</feature>
<name>A0A0K2D0S0_9CAUD</name>
<organism evidence="2 3">
    <name type="scientific">Bacillus phage AvesoBmore</name>
    <dbReference type="NCBI Taxonomy" id="1698451"/>
    <lineage>
        <taxon>Viruses</taxon>
        <taxon>Duplodnaviria</taxon>
        <taxon>Heunggongvirae</taxon>
        <taxon>Uroviricota</taxon>
        <taxon>Caudoviricetes</taxon>
        <taxon>Herelleviridae</taxon>
        <taxon>Bastillevirinae</taxon>
        <taxon>Bequatrovirus</taxon>
        <taxon>Bequatrovirus avesobmore</taxon>
    </lineage>
</organism>
<sequence>MTSKLLSPYVSLLWFWVYLYYNTLGGFNMSITTLILLNTTMLLATAAVNAVQCVIIMKELKHREE</sequence>
<keyword evidence="3" id="KW-1185">Reference proteome</keyword>
<feature type="transmembrane region" description="Helical" evidence="1">
    <location>
        <begin position="5"/>
        <end position="21"/>
    </location>
</feature>
<gene>
    <name evidence="2" type="ORF">AVESOBMORE_227</name>
</gene>
<proteinExistence type="predicted"/>
<dbReference type="KEGG" id="vg:26632986"/>
<keyword evidence="1" id="KW-0472">Membrane</keyword>